<accession>A0ACD3AR93</accession>
<protein>
    <submittedName>
        <fullName evidence="1">Uncharacterized protein</fullName>
    </submittedName>
</protein>
<evidence type="ECO:0000313" key="1">
    <source>
        <dbReference type="EMBL" id="TFK68463.1"/>
    </source>
</evidence>
<evidence type="ECO:0000313" key="2">
    <source>
        <dbReference type="Proteomes" id="UP000308600"/>
    </source>
</evidence>
<dbReference type="Proteomes" id="UP000308600">
    <property type="component" value="Unassembled WGS sequence"/>
</dbReference>
<reference evidence="1 2" key="1">
    <citation type="journal article" date="2019" name="Nat. Ecol. Evol.">
        <title>Megaphylogeny resolves global patterns of mushroom evolution.</title>
        <authorList>
            <person name="Varga T."/>
            <person name="Krizsan K."/>
            <person name="Foldi C."/>
            <person name="Dima B."/>
            <person name="Sanchez-Garcia M."/>
            <person name="Sanchez-Ramirez S."/>
            <person name="Szollosi G.J."/>
            <person name="Szarkandi J.G."/>
            <person name="Papp V."/>
            <person name="Albert L."/>
            <person name="Andreopoulos W."/>
            <person name="Angelini C."/>
            <person name="Antonin V."/>
            <person name="Barry K.W."/>
            <person name="Bougher N.L."/>
            <person name="Buchanan P."/>
            <person name="Buyck B."/>
            <person name="Bense V."/>
            <person name="Catcheside P."/>
            <person name="Chovatia M."/>
            <person name="Cooper J."/>
            <person name="Damon W."/>
            <person name="Desjardin D."/>
            <person name="Finy P."/>
            <person name="Geml J."/>
            <person name="Haridas S."/>
            <person name="Hughes K."/>
            <person name="Justo A."/>
            <person name="Karasinski D."/>
            <person name="Kautmanova I."/>
            <person name="Kiss B."/>
            <person name="Kocsube S."/>
            <person name="Kotiranta H."/>
            <person name="LaButti K.M."/>
            <person name="Lechner B.E."/>
            <person name="Liimatainen K."/>
            <person name="Lipzen A."/>
            <person name="Lukacs Z."/>
            <person name="Mihaltcheva S."/>
            <person name="Morgado L.N."/>
            <person name="Niskanen T."/>
            <person name="Noordeloos M.E."/>
            <person name="Ohm R.A."/>
            <person name="Ortiz-Santana B."/>
            <person name="Ovrebo C."/>
            <person name="Racz N."/>
            <person name="Riley R."/>
            <person name="Savchenko A."/>
            <person name="Shiryaev A."/>
            <person name="Soop K."/>
            <person name="Spirin V."/>
            <person name="Szebenyi C."/>
            <person name="Tomsovsky M."/>
            <person name="Tulloss R.E."/>
            <person name="Uehling J."/>
            <person name="Grigoriev I.V."/>
            <person name="Vagvolgyi C."/>
            <person name="Papp T."/>
            <person name="Martin F.M."/>
            <person name="Miettinen O."/>
            <person name="Hibbett D.S."/>
            <person name="Nagy L.G."/>
        </authorList>
    </citation>
    <scope>NUCLEOTIDE SEQUENCE [LARGE SCALE GENOMIC DNA]</scope>
    <source>
        <strain evidence="1 2">NL-1719</strain>
    </source>
</reference>
<proteinExistence type="predicted"/>
<keyword evidence="2" id="KW-1185">Reference proteome</keyword>
<gene>
    <name evidence="1" type="ORF">BDN72DRAFT_769259</name>
</gene>
<name>A0ACD3AR93_9AGAR</name>
<dbReference type="EMBL" id="ML208351">
    <property type="protein sequence ID" value="TFK68463.1"/>
    <property type="molecule type" value="Genomic_DNA"/>
</dbReference>
<organism evidence="1 2">
    <name type="scientific">Pluteus cervinus</name>
    <dbReference type="NCBI Taxonomy" id="181527"/>
    <lineage>
        <taxon>Eukaryota</taxon>
        <taxon>Fungi</taxon>
        <taxon>Dikarya</taxon>
        <taxon>Basidiomycota</taxon>
        <taxon>Agaricomycotina</taxon>
        <taxon>Agaricomycetes</taxon>
        <taxon>Agaricomycetidae</taxon>
        <taxon>Agaricales</taxon>
        <taxon>Pluteineae</taxon>
        <taxon>Pluteaceae</taxon>
        <taxon>Pluteus</taxon>
    </lineage>
</organism>
<sequence length="738" mass="83018">MATSPPDGIGLSDRQNSRRQRILLDQINKLHSTGVHVDIDLPQISVVGSQSAGKSSLIEAISGITLPRAAGTCTRCPTECRLTYSNEPWSCKVSLQFIWDASDQSFGQARNEPFGDPITEKSHVEERIRRAQRAILNPSTASHLFLTANDDTPNERSFSKNRILLQISGPDVADLSFCDLPGLIASVSTGGNSEDIDLVKDLVQSYIEKPSCVILLTVACETDFENQGAHHLTKEHDPDGERTVGVLTKPDRIPTGEENGWLRFIMNVQEPLEHNWFCVKQPSSQELREGITWAGAREREDQFFTMTRPWRQLDPIYKRYLGTPNLVERLSSILSDLIEKRLPEIQEEIDSAIRHSEEELARLPKEPPQDPLREVMGLLHHFVADLQGEIGGRPNLGGLIQTIRPHQDDFRQIIRRTAPVFLPFARSDSTTRGMSPFSFLHDEEEDNEASDEERDDSASDHPDVICIDEVMNHALGARSRELPGHIPFAVQRFYIDKFVAHWPEPAAKLCHAVNSILNELVGNLVREHFATFGQGGLERPVRMLLQDHLKACSERGTKQIEWLLNLEKPPFTSNSYNFASYQKQFLSHYRATRYWRPPPSGPVYNGDAARSRAVAQVLAGLSQLGISVDEEDLRKLRPADQMDPALGIMADVRAYFQVAHQRFVDNIPMAIDFELVQGLGRDIFEILSTGLGLNGPNAQECCREWAREPPAVAARRAELKKKLERLQGARLELMQINL</sequence>